<feature type="modified residue" description="Phosphohistidine" evidence="12">
    <location>
        <position position="50"/>
    </location>
</feature>
<evidence type="ECO:0000256" key="6">
    <source>
        <dbReference type="ARBA" id="ARBA00022679"/>
    </source>
</evidence>
<evidence type="ECO:0000256" key="7">
    <source>
        <dbReference type="ARBA" id="ARBA00022741"/>
    </source>
</evidence>
<feature type="domain" description="CheW-like" evidence="14">
    <location>
        <begin position="537"/>
        <end position="677"/>
    </location>
</feature>
<feature type="domain" description="Histidine kinase" evidence="13">
    <location>
        <begin position="328"/>
        <end position="535"/>
    </location>
</feature>
<evidence type="ECO:0000256" key="1">
    <source>
        <dbReference type="ARBA" id="ARBA00000085"/>
    </source>
</evidence>
<gene>
    <name evidence="16" type="primary">cheA_1</name>
    <name evidence="16" type="ORF">IHBHHGIJ_02130</name>
    <name evidence="17" type="ORF">KFEGEMFD_01732</name>
</gene>
<comment type="function">
    <text evidence="11">Involved in the transmission of sensory signals from the chemoreceptors to the flagellar motors. CheA is autophosphorylated; it can transfer its phosphate group to either CheB or CheY.</text>
</comment>
<dbReference type="InterPro" id="IPR036641">
    <property type="entry name" value="HPT_dom_sf"/>
</dbReference>
<feature type="domain" description="HPt" evidence="15">
    <location>
        <begin position="3"/>
        <end position="107"/>
    </location>
</feature>
<dbReference type="InterPro" id="IPR002545">
    <property type="entry name" value="CheW-lke_dom"/>
</dbReference>
<dbReference type="Pfam" id="PF02518">
    <property type="entry name" value="HATPase_c"/>
    <property type="match status" value="1"/>
</dbReference>
<keyword evidence="6 16" id="KW-0808">Transferase</keyword>
<dbReference type="GO" id="GO:0006935">
    <property type="term" value="P:chemotaxis"/>
    <property type="evidence" value="ECO:0007669"/>
    <property type="project" value="UniProtKB-KW"/>
</dbReference>
<dbReference type="InterPro" id="IPR036890">
    <property type="entry name" value="HATPase_C_sf"/>
</dbReference>
<dbReference type="AlphaFoldDB" id="A0A5S9NKS3"/>
<dbReference type="Pfam" id="PF02895">
    <property type="entry name" value="H-kinase_dim"/>
    <property type="match status" value="1"/>
</dbReference>
<dbReference type="RefSeq" id="WP_200842641.1">
    <property type="nucleotide sequence ID" value="NZ_CACSIK010000001.1"/>
</dbReference>
<dbReference type="CDD" id="cd16916">
    <property type="entry name" value="HATPase_CheA-like"/>
    <property type="match status" value="1"/>
</dbReference>
<organism evidence="16 18">
    <name type="scientific">Zhongshania aliphaticivorans</name>
    <dbReference type="NCBI Taxonomy" id="1470434"/>
    <lineage>
        <taxon>Bacteria</taxon>
        <taxon>Pseudomonadati</taxon>
        <taxon>Pseudomonadota</taxon>
        <taxon>Gammaproteobacteria</taxon>
        <taxon>Cellvibrionales</taxon>
        <taxon>Spongiibacteraceae</taxon>
        <taxon>Zhongshania</taxon>
    </lineage>
</organism>
<dbReference type="SUPFAM" id="SSF47384">
    <property type="entry name" value="Homodimeric domain of signal transducing histidine kinase"/>
    <property type="match status" value="1"/>
</dbReference>
<dbReference type="SMART" id="SM01231">
    <property type="entry name" value="H-kinase_dim"/>
    <property type="match status" value="1"/>
</dbReference>
<dbReference type="Pfam" id="PF01584">
    <property type="entry name" value="CheW"/>
    <property type="match status" value="1"/>
</dbReference>
<proteinExistence type="predicted"/>
<dbReference type="PANTHER" id="PTHR43395">
    <property type="entry name" value="SENSOR HISTIDINE KINASE CHEA"/>
    <property type="match status" value="1"/>
</dbReference>
<name>A0A5S9NKS3_9GAMM</name>
<keyword evidence="9" id="KW-0067">ATP-binding</keyword>
<evidence type="ECO:0000256" key="10">
    <source>
        <dbReference type="ARBA" id="ARBA00023012"/>
    </source>
</evidence>
<dbReference type="PANTHER" id="PTHR43395:SF10">
    <property type="entry name" value="CHEMOTAXIS PROTEIN CHEA"/>
    <property type="match status" value="1"/>
</dbReference>
<dbReference type="Gene3D" id="1.20.120.160">
    <property type="entry name" value="HPT domain"/>
    <property type="match status" value="1"/>
</dbReference>
<protein>
    <recommendedName>
        <fullName evidence="3">Chemotaxis protein CheA</fullName>
        <ecNumber evidence="2">2.7.13.3</ecNumber>
    </recommendedName>
</protein>
<evidence type="ECO:0000256" key="9">
    <source>
        <dbReference type="ARBA" id="ARBA00022840"/>
    </source>
</evidence>
<dbReference type="Gene3D" id="3.30.565.10">
    <property type="entry name" value="Histidine kinase-like ATPase, C-terminal domain"/>
    <property type="match status" value="1"/>
</dbReference>
<dbReference type="EC" id="2.7.13.3" evidence="2"/>
<dbReference type="GO" id="GO:0005737">
    <property type="term" value="C:cytoplasm"/>
    <property type="evidence" value="ECO:0007669"/>
    <property type="project" value="InterPro"/>
</dbReference>
<evidence type="ECO:0000259" key="15">
    <source>
        <dbReference type="PROSITE" id="PS50894"/>
    </source>
</evidence>
<keyword evidence="8" id="KW-0418">Kinase</keyword>
<keyword evidence="18" id="KW-1185">Reference proteome</keyword>
<evidence type="ECO:0000259" key="13">
    <source>
        <dbReference type="PROSITE" id="PS50109"/>
    </source>
</evidence>
<evidence type="ECO:0000313" key="18">
    <source>
        <dbReference type="Proteomes" id="UP000435877"/>
    </source>
</evidence>
<dbReference type="FunFam" id="2.30.30.40:FF:000048">
    <property type="entry name" value="Chemotaxis protein CheA, putative"/>
    <property type="match status" value="1"/>
</dbReference>
<dbReference type="SMART" id="SM00387">
    <property type="entry name" value="HATPase_c"/>
    <property type="match status" value="1"/>
</dbReference>
<dbReference type="EMBL" id="CACSIM010000002">
    <property type="protein sequence ID" value="CAA0098694.1"/>
    <property type="molecule type" value="Genomic_DNA"/>
</dbReference>
<dbReference type="InterPro" id="IPR008207">
    <property type="entry name" value="Sig_transdc_His_kin_Hpt_dom"/>
</dbReference>
<dbReference type="Gene3D" id="2.30.30.40">
    <property type="entry name" value="SH3 Domains"/>
    <property type="match status" value="1"/>
</dbReference>
<dbReference type="SMART" id="SM00073">
    <property type="entry name" value="HPT"/>
    <property type="match status" value="1"/>
</dbReference>
<keyword evidence="7" id="KW-0547">Nucleotide-binding</keyword>
<dbReference type="GO" id="GO:0005524">
    <property type="term" value="F:ATP binding"/>
    <property type="evidence" value="ECO:0007669"/>
    <property type="project" value="UniProtKB-KW"/>
</dbReference>
<evidence type="ECO:0000256" key="11">
    <source>
        <dbReference type="ARBA" id="ARBA00035100"/>
    </source>
</evidence>
<sequence length="689" mass="74678">MAIDLDMAEIHAIFFEESAEGVDVMESGLLNLTPDNIDVETINNIFRAAHSMKGGAATFGFLEISNFTHGVETLLDEMRGGQREASEDVIEVLLASVDCIRDMLDASQHQREANKEIIDSVQVRIDALLDKKTTTGSGEVSTEPDQTVSEASAESGWKIRYAPETTIFKTGNEPKRLFRELAAMGEISLVSSLSQDANFELMDPEACYASWEIELRGNIEKAAVLDVFEWVSNQSEISIEPLLELATAEQHAPKTIPASSPIIAESAEKPATSKPAATHAPAKDSGSIRVSIDKIDMLLNLVGELVITQSMLARFGDKESTDPETQGLRDGLLVLERHTRELQESAMQIRMLPIGASFSRFKRLVRDMSTKLGKKVELKLSGENTELDKTVLEKMSDPLVHLVRNSLDHGIEMPADRLKAGKPEVGVLHLSAYHEGGNIVIKVSDDGAGLNREKILAKAIERGIVAASDSLSDEQINNLIFQPGFSTADKVSDLSGRGVGMDVVRRNIMDLGGRIDLQSTLGKGSTLKIRLPLTLAILDGQLVRVGSHVYIFSLLSIVETVLVSKGQISTLAGKGNVYRLRDDYIPVTRLSDAFNTASNSMLNHAEGKNGDLLVVVESDGKKLGLFVDELLEQQQVVVKSLEENYLPVSGLAGATILGDGNVALIIDVPGLVHSIDVSPVEKTLEISAA</sequence>
<dbReference type="PROSITE" id="PS50109">
    <property type="entry name" value="HIS_KIN"/>
    <property type="match status" value="1"/>
</dbReference>
<evidence type="ECO:0000313" key="17">
    <source>
        <dbReference type="EMBL" id="CAA0098694.1"/>
    </source>
</evidence>
<dbReference type="InterPro" id="IPR051315">
    <property type="entry name" value="Bact_Chemotaxis_CheA"/>
</dbReference>
<dbReference type="SMART" id="SM00260">
    <property type="entry name" value="CheW"/>
    <property type="match status" value="1"/>
</dbReference>
<dbReference type="Proteomes" id="UP000435877">
    <property type="component" value="Unassembled WGS sequence"/>
</dbReference>
<dbReference type="Gene3D" id="1.10.287.560">
    <property type="entry name" value="Histidine kinase CheA-like, homodimeric domain"/>
    <property type="match status" value="1"/>
</dbReference>
<dbReference type="SUPFAM" id="SSF47226">
    <property type="entry name" value="Histidine-containing phosphotransfer domain, HPT domain"/>
    <property type="match status" value="1"/>
</dbReference>
<dbReference type="Proteomes" id="UP000439591">
    <property type="component" value="Unassembled WGS sequence"/>
</dbReference>
<evidence type="ECO:0000259" key="14">
    <source>
        <dbReference type="PROSITE" id="PS50851"/>
    </source>
</evidence>
<evidence type="ECO:0000256" key="12">
    <source>
        <dbReference type="PROSITE-ProRule" id="PRU00110"/>
    </source>
</evidence>
<keyword evidence="4" id="KW-0145">Chemotaxis</keyword>
<reference evidence="18 19" key="1">
    <citation type="submission" date="2019-11" db="EMBL/GenBank/DDBJ databases">
        <authorList>
            <person name="Holert J."/>
        </authorList>
    </citation>
    <scope>NUCLEOTIDE SEQUENCE [LARGE SCALE GENOMIC DNA]</scope>
    <source>
        <strain evidence="17">BC3_2A</strain>
        <strain evidence="16">SB11_1A</strain>
    </source>
</reference>
<dbReference type="InterPro" id="IPR003594">
    <property type="entry name" value="HATPase_dom"/>
</dbReference>
<keyword evidence="5 12" id="KW-0597">Phosphoprotein</keyword>
<dbReference type="InterPro" id="IPR036097">
    <property type="entry name" value="HisK_dim/P_sf"/>
</dbReference>
<dbReference type="SUPFAM" id="SSF50341">
    <property type="entry name" value="CheW-like"/>
    <property type="match status" value="1"/>
</dbReference>
<comment type="catalytic activity">
    <reaction evidence="1">
        <text>ATP + protein L-histidine = ADP + protein N-phospho-L-histidine.</text>
        <dbReference type="EC" id="2.7.13.3"/>
    </reaction>
</comment>
<dbReference type="SUPFAM" id="SSF55874">
    <property type="entry name" value="ATPase domain of HSP90 chaperone/DNA topoisomerase II/histidine kinase"/>
    <property type="match status" value="1"/>
</dbReference>
<evidence type="ECO:0000256" key="3">
    <source>
        <dbReference type="ARBA" id="ARBA00021495"/>
    </source>
</evidence>
<dbReference type="CDD" id="cd00088">
    <property type="entry name" value="HPT"/>
    <property type="match status" value="1"/>
</dbReference>
<dbReference type="EMBL" id="CACSIK010000001">
    <property type="protein sequence ID" value="CAA0091271.1"/>
    <property type="molecule type" value="Genomic_DNA"/>
</dbReference>
<evidence type="ECO:0000313" key="16">
    <source>
        <dbReference type="EMBL" id="CAA0091271.1"/>
    </source>
</evidence>
<keyword evidence="10" id="KW-0902">Two-component regulatory system</keyword>
<dbReference type="CDD" id="cd00731">
    <property type="entry name" value="CheA_reg"/>
    <property type="match status" value="1"/>
</dbReference>
<dbReference type="Pfam" id="PF01627">
    <property type="entry name" value="Hpt"/>
    <property type="match status" value="1"/>
</dbReference>
<dbReference type="PRINTS" id="PR00344">
    <property type="entry name" value="BCTRLSENSOR"/>
</dbReference>
<dbReference type="PROSITE" id="PS50894">
    <property type="entry name" value="HPT"/>
    <property type="match status" value="1"/>
</dbReference>
<evidence type="ECO:0000256" key="2">
    <source>
        <dbReference type="ARBA" id="ARBA00012438"/>
    </source>
</evidence>
<evidence type="ECO:0000313" key="19">
    <source>
        <dbReference type="Proteomes" id="UP000439591"/>
    </source>
</evidence>
<dbReference type="InterPro" id="IPR037006">
    <property type="entry name" value="CheA-like_homodim_sf"/>
</dbReference>
<dbReference type="InterPro" id="IPR036061">
    <property type="entry name" value="CheW-like_dom_sf"/>
</dbReference>
<dbReference type="GO" id="GO:0000155">
    <property type="term" value="F:phosphorelay sensor kinase activity"/>
    <property type="evidence" value="ECO:0007669"/>
    <property type="project" value="InterPro"/>
</dbReference>
<evidence type="ECO:0000256" key="8">
    <source>
        <dbReference type="ARBA" id="ARBA00022777"/>
    </source>
</evidence>
<accession>A0A5S9NKS3</accession>
<dbReference type="InterPro" id="IPR005467">
    <property type="entry name" value="His_kinase_dom"/>
</dbReference>
<dbReference type="FunFam" id="3.30.565.10:FF:000016">
    <property type="entry name" value="Chemotaxis protein CheA, putative"/>
    <property type="match status" value="1"/>
</dbReference>
<evidence type="ECO:0000256" key="5">
    <source>
        <dbReference type="ARBA" id="ARBA00022553"/>
    </source>
</evidence>
<dbReference type="PROSITE" id="PS50851">
    <property type="entry name" value="CHEW"/>
    <property type="match status" value="1"/>
</dbReference>
<evidence type="ECO:0000256" key="4">
    <source>
        <dbReference type="ARBA" id="ARBA00022500"/>
    </source>
</evidence>
<dbReference type="InterPro" id="IPR004105">
    <property type="entry name" value="CheA-like_dim"/>
</dbReference>
<dbReference type="InterPro" id="IPR004358">
    <property type="entry name" value="Sig_transdc_His_kin-like_C"/>
</dbReference>